<proteinExistence type="predicted"/>
<evidence type="ECO:0008006" key="4">
    <source>
        <dbReference type="Google" id="ProtNLM"/>
    </source>
</evidence>
<evidence type="ECO:0000313" key="3">
    <source>
        <dbReference type="Proteomes" id="UP000033996"/>
    </source>
</evidence>
<feature type="transmembrane region" description="Helical" evidence="1">
    <location>
        <begin position="102"/>
        <end position="121"/>
    </location>
</feature>
<sequence>MDIISHILIGRGIATPSEIPKRNVYFITFFSFLPDLPQIAIYLYLGFINSRPFFIPLNTDWNGFRALHPFWSAIWEIPHSIFFVLLIILPVVLIFKLPKIALVAYLSHIFIDLFTHAGEWGTKIFYPLHYKIDGFTNAWSWPFINIFSSWIILILIIVILHFFFRYKTSTNKT</sequence>
<dbReference type="EMBL" id="LBWL01000009">
    <property type="protein sequence ID" value="KKR09138.1"/>
    <property type="molecule type" value="Genomic_DNA"/>
</dbReference>
<feature type="transmembrane region" description="Helical" evidence="1">
    <location>
        <begin position="141"/>
        <end position="164"/>
    </location>
</feature>
<gene>
    <name evidence="2" type="ORF">UT35_C0009G0005</name>
</gene>
<comment type="caution">
    <text evidence="2">The sequence shown here is derived from an EMBL/GenBank/DDBJ whole genome shotgun (WGS) entry which is preliminary data.</text>
</comment>
<reference evidence="2 3" key="1">
    <citation type="journal article" date="2015" name="Nature">
        <title>rRNA introns, odd ribosomes, and small enigmatic genomes across a large radiation of phyla.</title>
        <authorList>
            <person name="Brown C.T."/>
            <person name="Hug L.A."/>
            <person name="Thomas B.C."/>
            <person name="Sharon I."/>
            <person name="Castelle C.J."/>
            <person name="Singh A."/>
            <person name="Wilkins M.J."/>
            <person name="Williams K.H."/>
            <person name="Banfield J.F."/>
        </authorList>
    </citation>
    <scope>NUCLEOTIDE SEQUENCE [LARGE SCALE GENOMIC DNA]</scope>
</reference>
<keyword evidence="1" id="KW-1133">Transmembrane helix</keyword>
<dbReference type="AlphaFoldDB" id="A0A837HSK1"/>
<evidence type="ECO:0000313" key="2">
    <source>
        <dbReference type="EMBL" id="KKR09138.1"/>
    </source>
</evidence>
<keyword evidence="1" id="KW-0812">Transmembrane</keyword>
<accession>A0A837HSK1</accession>
<feature type="transmembrane region" description="Helical" evidence="1">
    <location>
        <begin position="24"/>
        <end position="45"/>
    </location>
</feature>
<organism evidence="2 3">
    <name type="scientific">Candidatus Yanofskybacteria bacterium GW2011_GWD1_39_16</name>
    <dbReference type="NCBI Taxonomy" id="1619030"/>
    <lineage>
        <taxon>Bacteria</taxon>
        <taxon>Candidatus Yanofskyibacteriota</taxon>
    </lineage>
</organism>
<feature type="transmembrane region" description="Helical" evidence="1">
    <location>
        <begin position="77"/>
        <end position="95"/>
    </location>
</feature>
<evidence type="ECO:0000256" key="1">
    <source>
        <dbReference type="SAM" id="Phobius"/>
    </source>
</evidence>
<dbReference type="InterPro" id="IPR007404">
    <property type="entry name" value="YdjM-like"/>
</dbReference>
<dbReference type="Proteomes" id="UP000033996">
    <property type="component" value="Unassembled WGS sequence"/>
</dbReference>
<protein>
    <recommendedName>
        <fullName evidence="4">Membrane-bound metal-dependent hydrolase</fullName>
    </recommendedName>
</protein>
<dbReference type="Pfam" id="PF04307">
    <property type="entry name" value="YdjM"/>
    <property type="match status" value="1"/>
</dbReference>
<keyword evidence="1" id="KW-0472">Membrane</keyword>
<name>A0A837HSK1_9BACT</name>